<evidence type="ECO:0000313" key="5">
    <source>
        <dbReference type="EMBL" id="CAI2768585.1"/>
    </source>
</evidence>
<accession>A0A9W4X7Q2</accession>
<dbReference type="GO" id="GO:0016887">
    <property type="term" value="F:ATP hydrolysis activity"/>
    <property type="evidence" value="ECO:0007669"/>
    <property type="project" value="InterPro"/>
</dbReference>
<dbReference type="Gene3D" id="3.40.50.300">
    <property type="entry name" value="P-loop containing nucleotide triphosphate hydrolases"/>
    <property type="match status" value="1"/>
</dbReference>
<dbReference type="InterPro" id="IPR050221">
    <property type="entry name" value="26S_Proteasome_ATPase"/>
</dbReference>
<dbReference type="RefSeq" id="WP_263361170.1">
    <property type="nucleotide sequence ID" value="NZ_OX336425.1"/>
</dbReference>
<dbReference type="AlphaFoldDB" id="A0A9W4X7Q2"/>
<gene>
    <name evidence="5" type="ORF">TRV642_3837</name>
</gene>
<dbReference type="PANTHER" id="PTHR23073">
    <property type="entry name" value="26S PROTEASOME REGULATORY SUBUNIT"/>
    <property type="match status" value="1"/>
</dbReference>
<feature type="domain" description="AAA+ ATPase" evidence="4">
    <location>
        <begin position="145"/>
        <end position="277"/>
    </location>
</feature>
<keyword evidence="3" id="KW-0067">ATP-binding</keyword>
<keyword evidence="2" id="KW-0547">Nucleotide-binding</keyword>
<dbReference type="CDD" id="cd19481">
    <property type="entry name" value="RecA-like_protease"/>
    <property type="match status" value="1"/>
</dbReference>
<evidence type="ECO:0000256" key="3">
    <source>
        <dbReference type="ARBA" id="ARBA00022840"/>
    </source>
</evidence>
<dbReference type="KEGG" id="fcs:TRV642_3837"/>
<reference evidence="5" key="1">
    <citation type="submission" date="2022-09" db="EMBL/GenBank/DDBJ databases">
        <authorList>
            <person name="Duchaud E."/>
        </authorList>
    </citation>
    <scope>NUCLEOTIDE SEQUENCE</scope>
    <source>
        <strain evidence="5">TRV642</strain>
    </source>
</reference>
<evidence type="ECO:0000256" key="1">
    <source>
        <dbReference type="ARBA" id="ARBA00006914"/>
    </source>
</evidence>
<dbReference type="Pfam" id="PF00004">
    <property type="entry name" value="AAA"/>
    <property type="match status" value="1"/>
</dbReference>
<dbReference type="InterPro" id="IPR003593">
    <property type="entry name" value="AAA+_ATPase"/>
</dbReference>
<dbReference type="EMBL" id="OX336425">
    <property type="protein sequence ID" value="CAI2768585.1"/>
    <property type="molecule type" value="Genomic_DNA"/>
</dbReference>
<organism evidence="5 6">
    <name type="scientific">Flavobacterium collinsii</name>
    <dbReference type="NCBI Taxonomy" id="1114861"/>
    <lineage>
        <taxon>Bacteria</taxon>
        <taxon>Pseudomonadati</taxon>
        <taxon>Bacteroidota</taxon>
        <taxon>Flavobacteriia</taxon>
        <taxon>Flavobacteriales</taxon>
        <taxon>Flavobacteriaceae</taxon>
        <taxon>Flavobacterium</taxon>
    </lineage>
</organism>
<name>A0A9W4X7Q2_9FLAO</name>
<proteinExistence type="inferred from homology"/>
<dbReference type="Proteomes" id="UP001152749">
    <property type="component" value="Chromosome"/>
</dbReference>
<dbReference type="SUPFAM" id="SSF52540">
    <property type="entry name" value="P-loop containing nucleoside triphosphate hydrolases"/>
    <property type="match status" value="1"/>
</dbReference>
<comment type="similarity">
    <text evidence="1">Belongs to the AAA ATPase family.</text>
</comment>
<evidence type="ECO:0000256" key="2">
    <source>
        <dbReference type="ARBA" id="ARBA00022741"/>
    </source>
</evidence>
<evidence type="ECO:0000259" key="4">
    <source>
        <dbReference type="SMART" id="SM00382"/>
    </source>
</evidence>
<dbReference type="GO" id="GO:0005524">
    <property type="term" value="F:ATP binding"/>
    <property type="evidence" value="ECO:0007669"/>
    <property type="project" value="UniProtKB-KW"/>
</dbReference>
<protein>
    <submittedName>
        <fullName evidence="5">AAA family ATPase</fullName>
    </submittedName>
</protein>
<dbReference type="SMART" id="SM00382">
    <property type="entry name" value="AAA"/>
    <property type="match status" value="1"/>
</dbReference>
<sequence length="386" mass="43285">MFVIDIVGFYIFVEEKKQTYKIMAESIDKLSNDFLQLARIALTGRAQDIHLLIHRATKNLKGDFPDLAENLVSLLNESPTRATPLRKKAESPLPVDLDSRLQLLRVEKGTLDHEIILSETLQNSLNQIIGERKKVKALLKHGLHPTKSMLFTGPPGVGKTMAAKWLADQLGLPLLILDLTAVMSSFLGRTGNNIRFVLDYAKNTDCVLLLDEVDAIAKRRDDNSEVGELKRLVTVLLQEIDDWPSSGLLIAATNHADLLDPAVWRRFEMILTFENPTEEQIASMVSILLKNDSSISQEWFKIFGIAYSGKSFSEVERLINLARKSSAINDSLLIDELKKQLFSGDLHHAKKLLLAVELITKGGFSQRQAHELTGIARETIRKKMAK</sequence>
<dbReference type="InterPro" id="IPR003959">
    <property type="entry name" value="ATPase_AAA_core"/>
</dbReference>
<dbReference type="InterPro" id="IPR027417">
    <property type="entry name" value="P-loop_NTPase"/>
</dbReference>
<evidence type="ECO:0000313" key="6">
    <source>
        <dbReference type="Proteomes" id="UP001152749"/>
    </source>
</evidence>